<evidence type="ECO:0000313" key="10">
    <source>
        <dbReference type="EMBL" id="EJT48237.1"/>
    </source>
</evidence>
<dbReference type="InterPro" id="IPR008936">
    <property type="entry name" value="Rho_GTPase_activation_prot"/>
</dbReference>
<accession>J6EZD7</accession>
<dbReference type="Pfam" id="PF00130">
    <property type="entry name" value="C1_1"/>
    <property type="match status" value="1"/>
</dbReference>
<dbReference type="InterPro" id="IPR046349">
    <property type="entry name" value="C1-like_sf"/>
</dbReference>
<name>J6EZD7_TRIAS</name>
<dbReference type="Pfam" id="PF00412">
    <property type="entry name" value="LIM"/>
    <property type="match status" value="1"/>
</dbReference>
<dbReference type="InterPro" id="IPR000198">
    <property type="entry name" value="RhoGAP_dom"/>
</dbReference>
<dbReference type="PROSITE" id="PS00479">
    <property type="entry name" value="ZF_DAG_PE_1"/>
    <property type="match status" value="1"/>
</dbReference>
<dbReference type="AlphaFoldDB" id="J6EZD7"/>
<feature type="compositionally biased region" description="Low complexity" evidence="6">
    <location>
        <begin position="426"/>
        <end position="456"/>
    </location>
</feature>
<dbReference type="FunFam" id="2.10.110.10:FF:000160">
    <property type="entry name" value="Signal transducer, putative"/>
    <property type="match status" value="1"/>
</dbReference>
<feature type="compositionally biased region" description="Polar residues" evidence="6">
    <location>
        <begin position="457"/>
        <end position="467"/>
    </location>
</feature>
<evidence type="ECO:0000256" key="6">
    <source>
        <dbReference type="SAM" id="MobiDB-lite"/>
    </source>
</evidence>
<keyword evidence="1" id="KW-0343">GTPase activation</keyword>
<feature type="domain" description="LIM zinc-binding" evidence="7">
    <location>
        <begin position="44"/>
        <end position="109"/>
    </location>
</feature>
<proteinExistence type="predicted"/>
<dbReference type="GO" id="GO:0046872">
    <property type="term" value="F:metal ion binding"/>
    <property type="evidence" value="ECO:0007669"/>
    <property type="project" value="UniProtKB-KW"/>
</dbReference>
<keyword evidence="2 4" id="KW-0479">Metal-binding</keyword>
<dbReference type="HOGENOM" id="CLU_003874_0_0_1"/>
<dbReference type="SMART" id="SM00324">
    <property type="entry name" value="RhoGAP"/>
    <property type="match status" value="1"/>
</dbReference>
<dbReference type="PROSITE" id="PS50081">
    <property type="entry name" value="ZF_DAG_PE_2"/>
    <property type="match status" value="1"/>
</dbReference>
<dbReference type="Proteomes" id="UP000002748">
    <property type="component" value="Unassembled WGS sequence"/>
</dbReference>
<dbReference type="Gene3D" id="3.30.60.20">
    <property type="match status" value="1"/>
</dbReference>
<feature type="region of interest" description="Disordered" evidence="6">
    <location>
        <begin position="1"/>
        <end position="30"/>
    </location>
</feature>
<gene>
    <name evidence="10" type="ORF">A1Q1_02803</name>
</gene>
<dbReference type="CDD" id="cd09395">
    <property type="entry name" value="LIM2_Rga"/>
    <property type="match status" value="1"/>
</dbReference>
<dbReference type="FunFam" id="1.10.555.10:FF:000043">
    <property type="entry name" value="Rho GTPase activator Rga"/>
    <property type="match status" value="1"/>
</dbReference>
<feature type="compositionally biased region" description="Polar residues" evidence="6">
    <location>
        <begin position="305"/>
        <end position="327"/>
    </location>
</feature>
<dbReference type="Pfam" id="PF00620">
    <property type="entry name" value="RhoGAP"/>
    <property type="match status" value="1"/>
</dbReference>
<dbReference type="CDD" id="cd00159">
    <property type="entry name" value="RhoGAP"/>
    <property type="match status" value="1"/>
</dbReference>
<dbReference type="CDD" id="cd20824">
    <property type="entry name" value="C1_SpBZZ1-like"/>
    <property type="match status" value="1"/>
</dbReference>
<dbReference type="PANTHER" id="PTHR46075">
    <property type="entry name" value="CHIMERIN FAMILY MEMBER"/>
    <property type="match status" value="1"/>
</dbReference>
<protein>
    <submittedName>
        <fullName evidence="10">Signal transducer</fullName>
    </submittedName>
</protein>
<dbReference type="InterPro" id="IPR001781">
    <property type="entry name" value="Znf_LIM"/>
</dbReference>
<dbReference type="SMART" id="SM00132">
    <property type="entry name" value="LIM"/>
    <property type="match status" value="2"/>
</dbReference>
<feature type="region of interest" description="Disordered" evidence="6">
    <location>
        <begin position="225"/>
        <end position="410"/>
    </location>
</feature>
<keyword evidence="4" id="KW-0440">LIM domain</keyword>
<feature type="compositionally biased region" description="Basic and acidic residues" evidence="6">
    <location>
        <begin position="170"/>
        <end position="195"/>
    </location>
</feature>
<feature type="coiled-coil region" evidence="5">
    <location>
        <begin position="825"/>
        <end position="884"/>
    </location>
</feature>
<dbReference type="InterPro" id="IPR051854">
    <property type="entry name" value="Rho-type_GAP"/>
</dbReference>
<dbReference type="PROSITE" id="PS00478">
    <property type="entry name" value="LIM_DOMAIN_1"/>
    <property type="match status" value="2"/>
</dbReference>
<keyword evidence="3 4" id="KW-0862">Zinc</keyword>
<feature type="region of interest" description="Disordered" evidence="6">
    <location>
        <begin position="548"/>
        <end position="629"/>
    </location>
</feature>
<dbReference type="SMART" id="SM00109">
    <property type="entry name" value="C1"/>
    <property type="match status" value="1"/>
</dbReference>
<dbReference type="OrthoDB" id="79452at2759"/>
<feature type="compositionally biased region" description="Polar residues" evidence="6">
    <location>
        <begin position="555"/>
        <end position="566"/>
    </location>
</feature>
<dbReference type="EMBL" id="ALBS01000210">
    <property type="protein sequence ID" value="EJT48237.1"/>
    <property type="molecule type" value="Genomic_DNA"/>
</dbReference>
<comment type="caution">
    <text evidence="10">The sequence shown here is derived from an EMBL/GenBank/DDBJ whole genome shotgun (WGS) entry which is preliminary data.</text>
</comment>
<dbReference type="GO" id="GO:0005096">
    <property type="term" value="F:GTPase activator activity"/>
    <property type="evidence" value="ECO:0007669"/>
    <property type="project" value="UniProtKB-KW"/>
</dbReference>
<evidence type="ECO:0000256" key="5">
    <source>
        <dbReference type="SAM" id="Coils"/>
    </source>
</evidence>
<evidence type="ECO:0000256" key="4">
    <source>
        <dbReference type="PROSITE-ProRule" id="PRU00125"/>
    </source>
</evidence>
<reference evidence="10 11" key="1">
    <citation type="journal article" date="2012" name="Eukaryot. Cell">
        <title>Draft genome sequence of CBS 2479, the standard type strain of Trichosporon asahii.</title>
        <authorList>
            <person name="Yang R.Y."/>
            <person name="Li H.T."/>
            <person name="Zhu H."/>
            <person name="Zhou G.P."/>
            <person name="Wang M."/>
            <person name="Wang L."/>
        </authorList>
    </citation>
    <scope>NUCLEOTIDE SEQUENCE [LARGE SCALE GENOMIC DNA]</scope>
    <source>
        <strain evidence="11">ATCC 90039 / CBS 2479 / JCM 2466 / KCTC 7840 / NCYC 2677 / UAMH 7654</strain>
    </source>
</reference>
<dbReference type="GO" id="GO:0007165">
    <property type="term" value="P:signal transduction"/>
    <property type="evidence" value="ECO:0007669"/>
    <property type="project" value="InterPro"/>
</dbReference>
<dbReference type="SUPFAM" id="SSF48350">
    <property type="entry name" value="GTPase activation domain, GAP"/>
    <property type="match status" value="1"/>
</dbReference>
<evidence type="ECO:0000256" key="1">
    <source>
        <dbReference type="ARBA" id="ARBA00022468"/>
    </source>
</evidence>
<evidence type="ECO:0000259" key="7">
    <source>
        <dbReference type="PROSITE" id="PS50023"/>
    </source>
</evidence>
<organism evidence="10 11">
    <name type="scientific">Trichosporon asahii var. asahii (strain ATCC 90039 / CBS 2479 / JCM 2466 / KCTC 7840 / NBRC 103889/ NCYC 2677 / UAMH 7654)</name>
    <name type="common">Yeast</name>
    <dbReference type="NCBI Taxonomy" id="1186058"/>
    <lineage>
        <taxon>Eukaryota</taxon>
        <taxon>Fungi</taxon>
        <taxon>Dikarya</taxon>
        <taxon>Basidiomycota</taxon>
        <taxon>Agaricomycotina</taxon>
        <taxon>Tremellomycetes</taxon>
        <taxon>Trichosporonales</taxon>
        <taxon>Trichosporonaceae</taxon>
        <taxon>Trichosporon</taxon>
    </lineage>
</organism>
<dbReference type="PANTHER" id="PTHR46075:SF2">
    <property type="entry name" value="RHO GTPASE ACTIVATING PROTEIN AT 5A, ISOFORM A"/>
    <property type="match status" value="1"/>
</dbReference>
<dbReference type="CDD" id="cd09394">
    <property type="entry name" value="LIM1_Rga"/>
    <property type="match status" value="1"/>
</dbReference>
<feature type="region of interest" description="Disordered" evidence="6">
    <location>
        <begin position="164"/>
        <end position="208"/>
    </location>
</feature>
<dbReference type="RefSeq" id="XP_014179507.1">
    <property type="nucleotide sequence ID" value="XM_014324032.1"/>
</dbReference>
<dbReference type="GeneID" id="25986316"/>
<dbReference type="KEGG" id="tasa:A1Q1_02803"/>
<dbReference type="VEuPathDB" id="FungiDB:A1Q1_02803"/>
<keyword evidence="5" id="KW-0175">Coiled coil</keyword>
<evidence type="ECO:0000256" key="2">
    <source>
        <dbReference type="ARBA" id="ARBA00022723"/>
    </source>
</evidence>
<dbReference type="PROSITE" id="PS50023">
    <property type="entry name" value="LIM_DOMAIN_2"/>
    <property type="match status" value="1"/>
</dbReference>
<dbReference type="Gene3D" id="2.10.110.10">
    <property type="entry name" value="Cysteine Rich Protein"/>
    <property type="match status" value="2"/>
</dbReference>
<sequence length="1235" mass="132917">MTEVDSTLAAPDLPRSRRSSHRQSVNGVNQEAMSSVTSLGEMEARCGGCKKVIDQENGGIVVAFGSALWHVDCFRCAKCNEKVSADTNLLLLSDGNPVCGNCSYQCFVCKQAITEEAIMTGDESYHAHCFTCRTCKRRIEELVFAKTTQGIYCMSCHNERVARSRRHAEAKRQRAARKERERAEAEKKRAEREGGTDTVSPLPGGVARLPALSTSTSLNLLASGAVQPPQDRNSSAPTSPTFQSNVRPASPQRSLSGPYSETQPTGKPHSREPSADRGSSPTTRTGARPGSPAFVTPRQGAPPSLDTTQVSSRDWSSDNEVSRSATASPVMPLSPASPYAVTNVGTPGGTSVQSSPSAPNLSGSLATPQRNPSPMGPRSPTNTPGLSPSGGGGAGLGVPTTKASKRRSINPGMVFSVDGAAATFAAEPRAPSPLRASSSDQPSRSSSPSTVTSPTRATNVSAESSEATIKAAPALDKGRSSPAPQSPETIRVSVPTEESPEGKAGPRISAPKLGNMSFSLSDPDFASLLQEMESSGKSAAEIVAVKEAREKAASSVDSHTSQAPSQAATGESSASASPESPAVVTISHSPPIPNGSDKMPQSQGLLSPSDSKLPPAGTPRRRPSVESAISVRMDPENAIITLKELVASAAPDATEVAVDLTLLNEIIREHDNLRDTATMLKNKYTGAKRSSQQYSEGLTIAGEEYDKEVALRRELEAENSRLRAQVHGQTARLSVISSDERRAESMRRRSQDLVNSLSTLERDISRLRAQRDISLAEVEELQATKGGVATGEMEYVDDAPGTLGHSLSRRLETIKEQYRDEIGPLSAQREVLQREINELRETKQQFLEESTSLAAKNEELAELNTQLSRQMESMENKLKSTSAAATLKPALHGHKAGSPSMSSLAPTLPEVQEETARVIRVPKPEPIEAAPARRFKWIKSNAGAKLTAADREKKNGGMRPSTEVGLREHNFQQHSTMRLGRCELCQDKMWGLQEVKCGQCGIVCHSKCADKLPKSCTGKEIKKEPIDEGPLPPSMFGRDLTEQAIADQSPVPVIVTKCVHAVEANGMEYEGIYRKTGGSTQSKAITQLFERGNYDRFDLMDTDSFNDISSITSVLKSYFRQLPNPLLTHDLHESFVAAANIRDPKNKHQALCALLKELPTHHYNTLKVLMLHLNRVTAKSAVNLMTSQNLGVVFGPATLLRSKDPGREFGDMAGKAMSVQWMVENAQTVFQDERE</sequence>
<dbReference type="Gene3D" id="1.10.555.10">
    <property type="entry name" value="Rho GTPase activation protein"/>
    <property type="match status" value="1"/>
</dbReference>
<feature type="region of interest" description="Disordered" evidence="6">
    <location>
        <begin position="426"/>
        <end position="521"/>
    </location>
</feature>
<evidence type="ECO:0000259" key="8">
    <source>
        <dbReference type="PROSITE" id="PS50081"/>
    </source>
</evidence>
<evidence type="ECO:0000313" key="11">
    <source>
        <dbReference type="Proteomes" id="UP000002748"/>
    </source>
</evidence>
<dbReference type="PROSITE" id="PS50238">
    <property type="entry name" value="RHOGAP"/>
    <property type="match status" value="1"/>
</dbReference>
<feature type="domain" description="Rho-GAP" evidence="9">
    <location>
        <begin position="1038"/>
        <end position="1230"/>
    </location>
</feature>
<dbReference type="InterPro" id="IPR002219">
    <property type="entry name" value="PKC_DAG/PE"/>
</dbReference>
<feature type="compositionally biased region" description="Low complexity" evidence="6">
    <location>
        <begin position="567"/>
        <end position="585"/>
    </location>
</feature>
<feature type="compositionally biased region" description="Polar residues" evidence="6">
    <location>
        <begin position="230"/>
        <end position="265"/>
    </location>
</feature>
<feature type="domain" description="Phorbol-ester/DAG-type" evidence="8">
    <location>
        <begin position="968"/>
        <end position="1016"/>
    </location>
</feature>
<feature type="compositionally biased region" description="Polar residues" evidence="6">
    <location>
        <begin position="599"/>
        <end position="610"/>
    </location>
</feature>
<dbReference type="SUPFAM" id="SSF57889">
    <property type="entry name" value="Cysteine-rich domain"/>
    <property type="match status" value="1"/>
</dbReference>
<feature type="compositionally biased region" description="Polar residues" evidence="6">
    <location>
        <begin position="343"/>
        <end position="372"/>
    </location>
</feature>
<evidence type="ECO:0000256" key="3">
    <source>
        <dbReference type="ARBA" id="ARBA00022833"/>
    </source>
</evidence>
<evidence type="ECO:0000259" key="9">
    <source>
        <dbReference type="PROSITE" id="PS50238"/>
    </source>
</evidence>
<feature type="coiled-coil region" evidence="5">
    <location>
        <begin position="663"/>
        <end position="784"/>
    </location>
</feature>